<organism evidence="1 2">
    <name type="scientific">Lentzea flava</name>
    <dbReference type="NCBI Taxonomy" id="103732"/>
    <lineage>
        <taxon>Bacteria</taxon>
        <taxon>Bacillati</taxon>
        <taxon>Actinomycetota</taxon>
        <taxon>Actinomycetes</taxon>
        <taxon>Pseudonocardiales</taxon>
        <taxon>Pseudonocardiaceae</taxon>
        <taxon>Lentzea</taxon>
    </lineage>
</organism>
<accession>A0ABQ2VCX5</accession>
<protein>
    <recommendedName>
        <fullName evidence="3">Secreted protein</fullName>
    </recommendedName>
</protein>
<evidence type="ECO:0000313" key="2">
    <source>
        <dbReference type="Proteomes" id="UP000649573"/>
    </source>
</evidence>
<name>A0ABQ2VCX5_9PSEU</name>
<dbReference type="EMBL" id="BMRE01000061">
    <property type="protein sequence ID" value="GGU76801.1"/>
    <property type="molecule type" value="Genomic_DNA"/>
</dbReference>
<evidence type="ECO:0008006" key="3">
    <source>
        <dbReference type="Google" id="ProtNLM"/>
    </source>
</evidence>
<gene>
    <name evidence="1" type="ORF">GCM10010178_80040</name>
</gene>
<keyword evidence="2" id="KW-1185">Reference proteome</keyword>
<evidence type="ECO:0000313" key="1">
    <source>
        <dbReference type="EMBL" id="GGU76801.1"/>
    </source>
</evidence>
<dbReference type="Proteomes" id="UP000649573">
    <property type="component" value="Unassembled WGS sequence"/>
</dbReference>
<comment type="caution">
    <text evidence="1">The sequence shown here is derived from an EMBL/GenBank/DDBJ whole genome shotgun (WGS) entry which is preliminary data.</text>
</comment>
<reference evidence="2" key="1">
    <citation type="journal article" date="2019" name="Int. J. Syst. Evol. Microbiol.">
        <title>The Global Catalogue of Microorganisms (GCM) 10K type strain sequencing project: providing services to taxonomists for standard genome sequencing and annotation.</title>
        <authorList>
            <consortium name="The Broad Institute Genomics Platform"/>
            <consortium name="The Broad Institute Genome Sequencing Center for Infectious Disease"/>
            <person name="Wu L."/>
            <person name="Ma J."/>
        </authorList>
    </citation>
    <scope>NUCLEOTIDE SEQUENCE [LARGE SCALE GENOMIC DNA]</scope>
    <source>
        <strain evidence="2">JCM 3296</strain>
    </source>
</reference>
<proteinExistence type="predicted"/>
<sequence length="88" mass="9069">MPVLGLLLVAGSSWCGRGVGGVVANVTRSAGQAADLVAAQGDEIVGRGLLSVFSGGDDGEQTVSHAVQRARLVLVHTDDCVQFLRAYF</sequence>